<name>A0A9N9IDN0_9GLOM</name>
<organism evidence="1 2">
    <name type="scientific">Racocetra fulgida</name>
    <dbReference type="NCBI Taxonomy" id="60492"/>
    <lineage>
        <taxon>Eukaryota</taxon>
        <taxon>Fungi</taxon>
        <taxon>Fungi incertae sedis</taxon>
        <taxon>Mucoromycota</taxon>
        <taxon>Glomeromycotina</taxon>
        <taxon>Glomeromycetes</taxon>
        <taxon>Diversisporales</taxon>
        <taxon>Gigasporaceae</taxon>
        <taxon>Racocetra</taxon>
    </lineage>
</organism>
<dbReference type="Proteomes" id="UP000789396">
    <property type="component" value="Unassembled WGS sequence"/>
</dbReference>
<evidence type="ECO:0000313" key="1">
    <source>
        <dbReference type="EMBL" id="CAG8732622.1"/>
    </source>
</evidence>
<gene>
    <name evidence="1" type="ORF">RFULGI_LOCUS12256</name>
</gene>
<feature type="non-terminal residue" evidence="1">
    <location>
        <position position="90"/>
    </location>
</feature>
<dbReference type="AlphaFoldDB" id="A0A9N9IDN0"/>
<accession>A0A9N9IDN0</accession>
<evidence type="ECO:0000313" key="2">
    <source>
        <dbReference type="Proteomes" id="UP000789396"/>
    </source>
</evidence>
<protein>
    <submittedName>
        <fullName evidence="1">14455_t:CDS:1</fullName>
    </submittedName>
</protein>
<reference evidence="1" key="1">
    <citation type="submission" date="2021-06" db="EMBL/GenBank/DDBJ databases">
        <authorList>
            <person name="Kallberg Y."/>
            <person name="Tangrot J."/>
            <person name="Rosling A."/>
        </authorList>
    </citation>
    <scope>NUCLEOTIDE SEQUENCE</scope>
    <source>
        <strain evidence="1">IN212</strain>
    </source>
</reference>
<feature type="non-terminal residue" evidence="1">
    <location>
        <position position="1"/>
    </location>
</feature>
<dbReference type="EMBL" id="CAJVPZ010028883">
    <property type="protein sequence ID" value="CAG8732622.1"/>
    <property type="molecule type" value="Genomic_DNA"/>
</dbReference>
<comment type="caution">
    <text evidence="1">The sequence shown here is derived from an EMBL/GenBank/DDBJ whole genome shotgun (WGS) entry which is preliminary data.</text>
</comment>
<keyword evidence="2" id="KW-1185">Reference proteome</keyword>
<proteinExistence type="predicted"/>
<sequence length="90" mass="10450">IIEIVEENIDNQLEEEKDKKFVYLKIYLVDKLLNNNEQSRSIKKCLECQTSNINNKKQLCPNCNAKLSTINELKQLNEPLVIANNTEKSL</sequence>